<dbReference type="SUPFAM" id="SSF88659">
    <property type="entry name" value="Sigma3 and sigma4 domains of RNA polymerase sigma factors"/>
    <property type="match status" value="1"/>
</dbReference>
<evidence type="ECO:0000313" key="3">
    <source>
        <dbReference type="Proteomes" id="UP001550348"/>
    </source>
</evidence>
<dbReference type="RefSeq" id="WP_355668056.1">
    <property type="nucleotide sequence ID" value="NZ_JBEXRX010000199.1"/>
</dbReference>
<proteinExistence type="predicted"/>
<accession>A0ABV2VYC6</accession>
<protein>
    <submittedName>
        <fullName evidence="2">Sigma-70 family RNA polymerase sigma factor</fullName>
    </submittedName>
</protein>
<sequence>MRNLISSEFRAAGRSRIGLRPWAVTGTRRGMADDTRTSAEDVWEAVADLPDHLRDVLVAVHLRRQPIDEVAELFAVNPDTIKSWTYHALRLLREALVARGSIPAVAGSASHPAAPAAGGRRKPHAA</sequence>
<dbReference type="EMBL" id="JBEXRX010000199">
    <property type="protein sequence ID" value="MEU0156551.1"/>
    <property type="molecule type" value="Genomic_DNA"/>
</dbReference>
<feature type="compositionally biased region" description="Low complexity" evidence="1">
    <location>
        <begin position="105"/>
        <end position="118"/>
    </location>
</feature>
<reference evidence="2 3" key="1">
    <citation type="submission" date="2024-06" db="EMBL/GenBank/DDBJ databases">
        <title>The Natural Products Discovery Center: Release of the First 8490 Sequenced Strains for Exploring Actinobacteria Biosynthetic Diversity.</title>
        <authorList>
            <person name="Kalkreuter E."/>
            <person name="Kautsar S.A."/>
            <person name="Yang D."/>
            <person name="Bader C.D."/>
            <person name="Teijaro C.N."/>
            <person name="Fluegel L."/>
            <person name="Davis C.M."/>
            <person name="Simpson J.R."/>
            <person name="Lauterbach L."/>
            <person name="Steele A.D."/>
            <person name="Gui C."/>
            <person name="Meng S."/>
            <person name="Li G."/>
            <person name="Viehrig K."/>
            <person name="Ye F."/>
            <person name="Su P."/>
            <person name="Kiefer A.F."/>
            <person name="Nichols A."/>
            <person name="Cepeda A.J."/>
            <person name="Yan W."/>
            <person name="Fan B."/>
            <person name="Jiang Y."/>
            <person name="Adhikari A."/>
            <person name="Zheng C.-J."/>
            <person name="Schuster L."/>
            <person name="Cowan T.M."/>
            <person name="Smanski M.J."/>
            <person name="Chevrette M.G."/>
            <person name="De Carvalho L.P.S."/>
            <person name="Shen B."/>
        </authorList>
    </citation>
    <scope>NUCLEOTIDE SEQUENCE [LARGE SCALE GENOMIC DNA]</scope>
    <source>
        <strain evidence="2 3">NPDC006286</strain>
    </source>
</reference>
<gene>
    <name evidence="2" type="ORF">ABZ071_32665</name>
</gene>
<evidence type="ECO:0000313" key="2">
    <source>
        <dbReference type="EMBL" id="MEU0156551.1"/>
    </source>
</evidence>
<feature type="region of interest" description="Disordered" evidence="1">
    <location>
        <begin position="105"/>
        <end position="126"/>
    </location>
</feature>
<dbReference type="Proteomes" id="UP001550348">
    <property type="component" value="Unassembled WGS sequence"/>
</dbReference>
<dbReference type="InterPro" id="IPR013324">
    <property type="entry name" value="RNA_pol_sigma_r3/r4-like"/>
</dbReference>
<evidence type="ECO:0000256" key="1">
    <source>
        <dbReference type="SAM" id="MobiDB-lite"/>
    </source>
</evidence>
<dbReference type="InterPro" id="IPR036388">
    <property type="entry name" value="WH-like_DNA-bd_sf"/>
</dbReference>
<dbReference type="Gene3D" id="1.10.10.10">
    <property type="entry name" value="Winged helix-like DNA-binding domain superfamily/Winged helix DNA-binding domain"/>
    <property type="match status" value="1"/>
</dbReference>
<comment type="caution">
    <text evidence="2">The sequence shown here is derived from an EMBL/GenBank/DDBJ whole genome shotgun (WGS) entry which is preliminary data.</text>
</comment>
<name>A0ABV2VYC6_9ACTN</name>
<keyword evidence="3" id="KW-1185">Reference proteome</keyword>
<organism evidence="2 3">
    <name type="scientific">Micromonospora fulviviridis</name>
    <dbReference type="NCBI Taxonomy" id="47860"/>
    <lineage>
        <taxon>Bacteria</taxon>
        <taxon>Bacillati</taxon>
        <taxon>Actinomycetota</taxon>
        <taxon>Actinomycetes</taxon>
        <taxon>Micromonosporales</taxon>
        <taxon>Micromonosporaceae</taxon>
        <taxon>Micromonospora</taxon>
    </lineage>
</organism>